<sequence length="56" mass="6272">MVGWLDGSGVAENVGAVAGELPEPHMVDSTFHVIPHDHNRYRVRPRAYGRLRSDFV</sequence>
<evidence type="ECO:0000313" key="1">
    <source>
        <dbReference type="EMBL" id="KGN50023.1"/>
    </source>
</evidence>
<proteinExistence type="predicted"/>
<name>A0A0A0KKE5_CUCSA</name>
<reference evidence="1 2" key="2">
    <citation type="journal article" date="2009" name="PLoS ONE">
        <title>An integrated genetic and cytogenetic map of the cucumber genome.</title>
        <authorList>
            <person name="Ren Y."/>
            <person name="Zhang Z."/>
            <person name="Liu J."/>
            <person name="Staub J.E."/>
            <person name="Han Y."/>
            <person name="Cheng Z."/>
            <person name="Li X."/>
            <person name="Lu J."/>
            <person name="Miao H."/>
            <person name="Kang H."/>
            <person name="Xie B."/>
            <person name="Gu X."/>
            <person name="Wang X."/>
            <person name="Du Y."/>
            <person name="Jin W."/>
            <person name="Huang S."/>
        </authorList>
    </citation>
    <scope>NUCLEOTIDE SEQUENCE [LARGE SCALE GENOMIC DNA]</scope>
    <source>
        <strain evidence="2">cv. 9930</strain>
    </source>
</reference>
<dbReference type="Proteomes" id="UP000029981">
    <property type="component" value="Chromosome 5"/>
</dbReference>
<dbReference type="AlphaFoldDB" id="A0A0A0KKE5"/>
<gene>
    <name evidence="1" type="ORF">Csa_5G150410</name>
</gene>
<reference evidence="1 2" key="3">
    <citation type="journal article" date="2010" name="BMC Genomics">
        <title>Transcriptome sequencing and comparative analysis of cucumber flowers with different sex types.</title>
        <authorList>
            <person name="Guo S."/>
            <person name="Zheng Y."/>
            <person name="Joung J.G."/>
            <person name="Liu S."/>
            <person name="Zhang Z."/>
            <person name="Crasta O.R."/>
            <person name="Sobral B.W."/>
            <person name="Xu Y."/>
            <person name="Huang S."/>
            <person name="Fei Z."/>
        </authorList>
    </citation>
    <scope>NUCLEOTIDE SEQUENCE [LARGE SCALE GENOMIC DNA]</scope>
    <source>
        <strain evidence="2">cv. 9930</strain>
    </source>
</reference>
<protein>
    <submittedName>
        <fullName evidence="1">Uncharacterized protein</fullName>
    </submittedName>
</protein>
<evidence type="ECO:0000313" key="2">
    <source>
        <dbReference type="Proteomes" id="UP000029981"/>
    </source>
</evidence>
<dbReference type="Gramene" id="KGN50023">
    <property type="protein sequence ID" value="KGN50023"/>
    <property type="gene ID" value="Csa_5G150410"/>
</dbReference>
<keyword evidence="2" id="KW-1185">Reference proteome</keyword>
<reference evidence="1 2" key="4">
    <citation type="journal article" date="2011" name="BMC Genomics">
        <title>RNA-Seq improves annotation of protein-coding genes in the cucumber genome.</title>
        <authorList>
            <person name="Li Z."/>
            <person name="Zhang Z."/>
            <person name="Yan P."/>
            <person name="Huang S."/>
            <person name="Fei Z."/>
            <person name="Lin K."/>
        </authorList>
    </citation>
    <scope>NUCLEOTIDE SEQUENCE [LARGE SCALE GENOMIC DNA]</scope>
    <source>
        <strain evidence="2">cv. 9930</strain>
    </source>
</reference>
<dbReference type="EMBL" id="CM002926">
    <property type="protein sequence ID" value="KGN50023.1"/>
    <property type="molecule type" value="Genomic_DNA"/>
</dbReference>
<organism evidence="1 2">
    <name type="scientific">Cucumis sativus</name>
    <name type="common">Cucumber</name>
    <dbReference type="NCBI Taxonomy" id="3659"/>
    <lineage>
        <taxon>Eukaryota</taxon>
        <taxon>Viridiplantae</taxon>
        <taxon>Streptophyta</taxon>
        <taxon>Embryophyta</taxon>
        <taxon>Tracheophyta</taxon>
        <taxon>Spermatophyta</taxon>
        <taxon>Magnoliopsida</taxon>
        <taxon>eudicotyledons</taxon>
        <taxon>Gunneridae</taxon>
        <taxon>Pentapetalae</taxon>
        <taxon>rosids</taxon>
        <taxon>fabids</taxon>
        <taxon>Cucurbitales</taxon>
        <taxon>Cucurbitaceae</taxon>
        <taxon>Benincaseae</taxon>
        <taxon>Cucumis</taxon>
    </lineage>
</organism>
<accession>A0A0A0KKE5</accession>
<reference evidence="1 2" key="1">
    <citation type="journal article" date="2009" name="Nat. Genet.">
        <title>The genome of the cucumber, Cucumis sativus L.</title>
        <authorList>
            <person name="Huang S."/>
            <person name="Li R."/>
            <person name="Zhang Z."/>
            <person name="Li L."/>
            <person name="Gu X."/>
            <person name="Fan W."/>
            <person name="Lucas W.J."/>
            <person name="Wang X."/>
            <person name="Xie B."/>
            <person name="Ni P."/>
            <person name="Ren Y."/>
            <person name="Zhu H."/>
            <person name="Li J."/>
            <person name="Lin K."/>
            <person name="Jin W."/>
            <person name="Fei Z."/>
            <person name="Li G."/>
            <person name="Staub J."/>
            <person name="Kilian A."/>
            <person name="van der Vossen E.A."/>
            <person name="Wu Y."/>
            <person name="Guo J."/>
            <person name="He J."/>
            <person name="Jia Z."/>
            <person name="Ren Y."/>
            <person name="Tian G."/>
            <person name="Lu Y."/>
            <person name="Ruan J."/>
            <person name="Qian W."/>
            <person name="Wang M."/>
            <person name="Huang Q."/>
            <person name="Li B."/>
            <person name="Xuan Z."/>
            <person name="Cao J."/>
            <person name="Asan"/>
            <person name="Wu Z."/>
            <person name="Zhang J."/>
            <person name="Cai Q."/>
            <person name="Bai Y."/>
            <person name="Zhao B."/>
            <person name="Han Y."/>
            <person name="Li Y."/>
            <person name="Li X."/>
            <person name="Wang S."/>
            <person name="Shi Q."/>
            <person name="Liu S."/>
            <person name="Cho W.K."/>
            <person name="Kim J.Y."/>
            <person name="Xu Y."/>
            <person name="Heller-Uszynska K."/>
            <person name="Miao H."/>
            <person name="Cheng Z."/>
            <person name="Zhang S."/>
            <person name="Wu J."/>
            <person name="Yang Y."/>
            <person name="Kang H."/>
            <person name="Li M."/>
            <person name="Liang H."/>
            <person name="Ren X."/>
            <person name="Shi Z."/>
            <person name="Wen M."/>
            <person name="Jian M."/>
            <person name="Yang H."/>
            <person name="Zhang G."/>
            <person name="Yang Z."/>
            <person name="Chen R."/>
            <person name="Liu S."/>
            <person name="Li J."/>
            <person name="Ma L."/>
            <person name="Liu H."/>
            <person name="Zhou Y."/>
            <person name="Zhao J."/>
            <person name="Fang X."/>
            <person name="Li G."/>
            <person name="Fang L."/>
            <person name="Li Y."/>
            <person name="Liu D."/>
            <person name="Zheng H."/>
            <person name="Zhang Y."/>
            <person name="Qin N."/>
            <person name="Li Z."/>
            <person name="Yang G."/>
            <person name="Yang S."/>
            <person name="Bolund L."/>
            <person name="Kristiansen K."/>
            <person name="Zheng H."/>
            <person name="Li S."/>
            <person name="Zhang X."/>
            <person name="Yang H."/>
            <person name="Wang J."/>
            <person name="Sun R."/>
            <person name="Zhang B."/>
            <person name="Jiang S."/>
            <person name="Wang J."/>
            <person name="Du Y."/>
            <person name="Li S."/>
        </authorList>
    </citation>
    <scope>NUCLEOTIDE SEQUENCE [LARGE SCALE GENOMIC DNA]</scope>
    <source>
        <strain evidence="2">cv. 9930</strain>
    </source>
</reference>